<dbReference type="EMBL" id="JAEEGA010000006">
    <property type="protein sequence ID" value="MBP1041520.1"/>
    <property type="molecule type" value="Genomic_DNA"/>
</dbReference>
<dbReference type="InterPro" id="IPR011922">
    <property type="entry name" value="Cell_div_FtsL"/>
</dbReference>
<protein>
    <recommendedName>
        <fullName evidence="8">Cell division protein FtsL</fullName>
    </recommendedName>
</protein>
<keyword evidence="5 10" id="KW-1133">Transmembrane helix</keyword>
<keyword evidence="7" id="KW-0131">Cell cycle</keyword>
<reference evidence="11" key="1">
    <citation type="submission" date="2020-12" db="EMBL/GenBank/DDBJ databases">
        <title>Vagococcus allomyrinae sp. nov. and Enterococcus lavae sp. nov., isolated from the larvae of Allomyrina dichotoma.</title>
        <authorList>
            <person name="Lee S.D."/>
        </authorList>
    </citation>
    <scope>NUCLEOTIDE SEQUENCE</scope>
    <source>
        <strain evidence="11">BWB3-3</strain>
    </source>
</reference>
<evidence type="ECO:0000256" key="7">
    <source>
        <dbReference type="ARBA" id="ARBA00023306"/>
    </source>
</evidence>
<keyword evidence="12" id="KW-1185">Reference proteome</keyword>
<evidence type="ECO:0000256" key="4">
    <source>
        <dbReference type="ARBA" id="ARBA00022692"/>
    </source>
</evidence>
<evidence type="ECO:0000313" key="12">
    <source>
        <dbReference type="Proteomes" id="UP000674938"/>
    </source>
</evidence>
<feature type="coiled-coil region" evidence="9">
    <location>
        <begin position="77"/>
        <end position="114"/>
    </location>
</feature>
<keyword evidence="2" id="KW-1003">Cell membrane</keyword>
<keyword evidence="6 10" id="KW-0472">Membrane</keyword>
<evidence type="ECO:0000256" key="10">
    <source>
        <dbReference type="SAM" id="Phobius"/>
    </source>
</evidence>
<evidence type="ECO:0000256" key="9">
    <source>
        <dbReference type="SAM" id="Coils"/>
    </source>
</evidence>
<evidence type="ECO:0000256" key="5">
    <source>
        <dbReference type="ARBA" id="ARBA00022989"/>
    </source>
</evidence>
<feature type="transmembrane region" description="Helical" evidence="10">
    <location>
        <begin position="47"/>
        <end position="66"/>
    </location>
</feature>
<dbReference type="InterPro" id="IPR007060">
    <property type="entry name" value="FtsL/DivIC"/>
</dbReference>
<dbReference type="AlphaFoldDB" id="A0A940SUP2"/>
<keyword evidence="4 10" id="KW-0812">Transmembrane</keyword>
<gene>
    <name evidence="11" type="primary">ftsL</name>
    <name evidence="11" type="ORF">I6N95_10935</name>
</gene>
<evidence type="ECO:0000313" key="11">
    <source>
        <dbReference type="EMBL" id="MBP1041520.1"/>
    </source>
</evidence>
<dbReference type="NCBIfam" id="TIGR02209">
    <property type="entry name" value="ftsL_broad"/>
    <property type="match status" value="1"/>
</dbReference>
<sequence>MAELKEIEEYDVSIPQEVEPIAVAAPEEPVLTYPKKRLQNISRIEKFIVALFILAFVTMAVLTVKLTTTISRGEEEIAVIQGDIDRKTDQISKLEQEKNELSRADRIKKAAEEAGLEVKDENIRNVKK</sequence>
<evidence type="ECO:0000256" key="3">
    <source>
        <dbReference type="ARBA" id="ARBA00022618"/>
    </source>
</evidence>
<evidence type="ECO:0000256" key="1">
    <source>
        <dbReference type="ARBA" id="ARBA00004401"/>
    </source>
</evidence>
<keyword evidence="9" id="KW-0175">Coiled coil</keyword>
<dbReference type="GO" id="GO:0005886">
    <property type="term" value="C:plasma membrane"/>
    <property type="evidence" value="ECO:0007669"/>
    <property type="project" value="UniProtKB-SubCell"/>
</dbReference>
<dbReference type="Pfam" id="PF04977">
    <property type="entry name" value="DivIC"/>
    <property type="match status" value="1"/>
</dbReference>
<comment type="caution">
    <text evidence="11">The sequence shown here is derived from an EMBL/GenBank/DDBJ whole genome shotgun (WGS) entry which is preliminary data.</text>
</comment>
<dbReference type="Proteomes" id="UP000674938">
    <property type="component" value="Unassembled WGS sequence"/>
</dbReference>
<keyword evidence="3 11" id="KW-0132">Cell division</keyword>
<evidence type="ECO:0000256" key="8">
    <source>
        <dbReference type="NCBIfam" id="TIGR02209"/>
    </source>
</evidence>
<organism evidence="11 12">
    <name type="scientific">Vagococcus allomyrinae</name>
    <dbReference type="NCBI Taxonomy" id="2794353"/>
    <lineage>
        <taxon>Bacteria</taxon>
        <taxon>Bacillati</taxon>
        <taxon>Bacillota</taxon>
        <taxon>Bacilli</taxon>
        <taxon>Lactobacillales</taxon>
        <taxon>Enterococcaceae</taxon>
        <taxon>Vagococcus</taxon>
    </lineage>
</organism>
<dbReference type="RefSeq" id="WP_209527537.1">
    <property type="nucleotide sequence ID" value="NZ_JAEEGA010000006.1"/>
</dbReference>
<accession>A0A940SUP2</accession>
<proteinExistence type="predicted"/>
<name>A0A940SUP2_9ENTE</name>
<evidence type="ECO:0000256" key="6">
    <source>
        <dbReference type="ARBA" id="ARBA00023136"/>
    </source>
</evidence>
<comment type="subcellular location">
    <subcellularLocation>
        <location evidence="1">Cell membrane</location>
        <topology evidence="1">Single-pass type II membrane protein</topology>
    </subcellularLocation>
</comment>
<dbReference type="GO" id="GO:0051301">
    <property type="term" value="P:cell division"/>
    <property type="evidence" value="ECO:0007669"/>
    <property type="project" value="UniProtKB-KW"/>
</dbReference>
<evidence type="ECO:0000256" key="2">
    <source>
        <dbReference type="ARBA" id="ARBA00022475"/>
    </source>
</evidence>